<feature type="coiled-coil region" evidence="1">
    <location>
        <begin position="160"/>
        <end position="219"/>
    </location>
</feature>
<sequence>MKKFLLLTFSLILVFFYTFTSVSSDTLDDKQKQIDELEAKIDQLKSQAQTLSGQIAYYDGQIELNTLKISQTQTLISSITSKIALLERQLQKKSVILERQIVKSYKQGAINPLSIFLSSTDFGELLSRLKYTQIAQAQNRRIIHDTQYVQSNYDQQKTLIEESRKKLQIQQASLADLRDEKDNLLKQTKNDEATYQHQLEQARLELAAIQTALATANKEGPVKKGDPIALVGNSGYPSCSTGKHLHFEVRQNDTWTNAESYLRNITDKWGLSIGSGSWDWPIGGEIQITQRYGKTPYSYRYLYSGGIHTGIDMVSDNDVIRASADGTLYSSLQKCGSSDLKIKFIDHGSGLKTFYLHVQ</sequence>
<dbReference type="InterPro" id="IPR050570">
    <property type="entry name" value="Cell_wall_metabolism_enzyme"/>
</dbReference>
<dbReference type="Pfam" id="PF01551">
    <property type="entry name" value="Peptidase_M23"/>
    <property type="match status" value="1"/>
</dbReference>
<dbReference type="InterPro" id="IPR011055">
    <property type="entry name" value="Dup_hybrid_motif"/>
</dbReference>
<name>A0A0G1S567_9BACT</name>
<gene>
    <name evidence="4" type="ORF">UX87_C0007G0045</name>
</gene>
<evidence type="ECO:0000256" key="2">
    <source>
        <dbReference type="SAM" id="SignalP"/>
    </source>
</evidence>
<dbReference type="PANTHER" id="PTHR21666:SF270">
    <property type="entry name" value="MUREIN HYDROLASE ACTIVATOR ENVC"/>
    <property type="match status" value="1"/>
</dbReference>
<proteinExistence type="predicted"/>
<dbReference type="Gene3D" id="2.70.70.10">
    <property type="entry name" value="Glucose Permease (Domain IIA)"/>
    <property type="match status" value="1"/>
</dbReference>
<evidence type="ECO:0000259" key="3">
    <source>
        <dbReference type="Pfam" id="PF01551"/>
    </source>
</evidence>
<dbReference type="PANTHER" id="PTHR21666">
    <property type="entry name" value="PEPTIDASE-RELATED"/>
    <property type="match status" value="1"/>
</dbReference>
<dbReference type="AlphaFoldDB" id="A0A0G1S567"/>
<dbReference type="Gene3D" id="6.10.250.3150">
    <property type="match status" value="1"/>
</dbReference>
<feature type="signal peptide" evidence="2">
    <location>
        <begin position="1"/>
        <end position="20"/>
    </location>
</feature>
<comment type="caution">
    <text evidence="4">The sequence shown here is derived from an EMBL/GenBank/DDBJ whole genome shotgun (WGS) entry which is preliminary data.</text>
</comment>
<evidence type="ECO:0000313" key="5">
    <source>
        <dbReference type="Proteomes" id="UP000034364"/>
    </source>
</evidence>
<reference evidence="4 5" key="1">
    <citation type="journal article" date="2015" name="Nature">
        <title>rRNA introns, odd ribosomes, and small enigmatic genomes across a large radiation of phyla.</title>
        <authorList>
            <person name="Brown C.T."/>
            <person name="Hug L.A."/>
            <person name="Thomas B.C."/>
            <person name="Sharon I."/>
            <person name="Castelle C.J."/>
            <person name="Singh A."/>
            <person name="Wilkins M.J."/>
            <person name="Williams K.H."/>
            <person name="Banfield J.F."/>
        </authorList>
    </citation>
    <scope>NUCLEOTIDE SEQUENCE [LARGE SCALE GENOMIC DNA]</scope>
</reference>
<dbReference type="GO" id="GO:0004222">
    <property type="term" value="F:metalloendopeptidase activity"/>
    <property type="evidence" value="ECO:0007669"/>
    <property type="project" value="TreeGrafter"/>
</dbReference>
<evidence type="ECO:0000256" key="1">
    <source>
        <dbReference type="SAM" id="Coils"/>
    </source>
</evidence>
<keyword evidence="2" id="KW-0732">Signal</keyword>
<accession>A0A0G1S567</accession>
<organism evidence="4 5">
    <name type="scientific">Candidatus Amesbacteria bacterium GW2011_GWA1_47_16</name>
    <dbReference type="NCBI Taxonomy" id="1618353"/>
    <lineage>
        <taxon>Bacteria</taxon>
        <taxon>Candidatus Amesiibacteriota</taxon>
    </lineage>
</organism>
<dbReference type="SUPFAM" id="SSF51261">
    <property type="entry name" value="Duplicated hybrid motif"/>
    <property type="match status" value="2"/>
</dbReference>
<dbReference type="Proteomes" id="UP000034364">
    <property type="component" value="Unassembled WGS sequence"/>
</dbReference>
<feature type="chain" id="PRO_5002539509" evidence="2">
    <location>
        <begin position="21"/>
        <end position="359"/>
    </location>
</feature>
<dbReference type="CDD" id="cd12797">
    <property type="entry name" value="M23_peptidase"/>
    <property type="match status" value="1"/>
</dbReference>
<keyword evidence="1" id="KW-0175">Coiled coil</keyword>
<evidence type="ECO:0000313" key="4">
    <source>
        <dbReference type="EMBL" id="KKU64537.1"/>
    </source>
</evidence>
<protein>
    <submittedName>
        <fullName evidence="4">Peptidase M23B</fullName>
    </submittedName>
</protein>
<feature type="coiled-coil region" evidence="1">
    <location>
        <begin position="27"/>
        <end position="54"/>
    </location>
</feature>
<dbReference type="InterPro" id="IPR016047">
    <property type="entry name" value="M23ase_b-sheet_dom"/>
</dbReference>
<dbReference type="EMBL" id="LCNV01000007">
    <property type="protein sequence ID" value="KKU64537.1"/>
    <property type="molecule type" value="Genomic_DNA"/>
</dbReference>
<feature type="domain" description="M23ase beta-sheet core" evidence="3">
    <location>
        <begin position="216"/>
        <end position="257"/>
    </location>
</feature>